<evidence type="ECO:0000313" key="2">
    <source>
        <dbReference type="EMBL" id="EFE85499.1"/>
    </source>
</evidence>
<reference evidence="2 3" key="1">
    <citation type="submission" date="2010-02" db="EMBL/GenBank/DDBJ databases">
        <authorList>
            <person name="Weinstock G."/>
            <person name="Sodergren E."/>
            <person name="Clifton S."/>
            <person name="Fulton L."/>
            <person name="Fulton B."/>
            <person name="Courtney L."/>
            <person name="Fronick C."/>
            <person name="Harrison M."/>
            <person name="Strong C."/>
            <person name="Farmer C."/>
            <person name="Delahaunty K."/>
            <person name="Markovic C."/>
            <person name="Hall O."/>
            <person name="Minx P."/>
            <person name="Tomlinson C."/>
            <person name="Mitreva M."/>
            <person name="Nelson J."/>
            <person name="Hou S."/>
            <person name="Wollam A."/>
            <person name="Pepin K.H."/>
            <person name="Johnson M."/>
            <person name="Bhonagiri V."/>
            <person name="Zhang X."/>
            <person name="Suruliraj S."/>
            <person name="Warren W."/>
            <person name="Chinwalla A."/>
            <person name="Mardis E.R."/>
            <person name="Wilson R.K."/>
        </authorList>
    </citation>
    <scope>NUCLEOTIDE SEQUENCE [LARGE SCALE GENOMIC DNA]</scope>
    <source>
        <strain evidence="2 3">ATCC 33693</strain>
    </source>
</reference>
<evidence type="ECO:0000256" key="1">
    <source>
        <dbReference type="SAM" id="MobiDB-lite"/>
    </source>
</evidence>
<dbReference type="RefSeq" id="WP_005975887.1">
    <property type="nucleotide sequence ID" value="NZ_GG665900.1"/>
</dbReference>
<feature type="region of interest" description="Disordered" evidence="1">
    <location>
        <begin position="1"/>
        <end position="23"/>
    </location>
</feature>
<dbReference type="AlphaFoldDB" id="D4CYS6"/>
<name>D4CYS6_9FUSO</name>
<evidence type="ECO:0000313" key="3">
    <source>
        <dbReference type="Proteomes" id="UP000003748"/>
    </source>
</evidence>
<protein>
    <submittedName>
        <fullName evidence="2">Uncharacterized protein</fullName>
    </submittedName>
</protein>
<gene>
    <name evidence="2" type="ORF">FUSPEROL_02591</name>
</gene>
<dbReference type="GeneID" id="78420729"/>
<dbReference type="Proteomes" id="UP000003748">
    <property type="component" value="Unassembled WGS sequence"/>
</dbReference>
<sequence>MWLTKAHTSQEAPTSTSGSSSRKATISNILKSFIENDILFEKKNDDNVEIKRNKQYILKKYLDIFSKGIE</sequence>
<dbReference type="HOGENOM" id="CLU_2752025_0_0_0"/>
<organism evidence="2 3">
    <name type="scientific">Fusobacterium periodonticum ATCC 33693</name>
    <dbReference type="NCBI Taxonomy" id="546275"/>
    <lineage>
        <taxon>Bacteria</taxon>
        <taxon>Fusobacteriati</taxon>
        <taxon>Fusobacteriota</taxon>
        <taxon>Fusobacteriia</taxon>
        <taxon>Fusobacteriales</taxon>
        <taxon>Fusobacteriaceae</taxon>
        <taxon>Fusobacterium</taxon>
    </lineage>
</organism>
<comment type="caution">
    <text evidence="2">The sequence shown here is derived from an EMBL/GenBank/DDBJ whole genome shotgun (WGS) entry which is preliminary data.</text>
</comment>
<proteinExistence type="predicted"/>
<accession>D4CYS6</accession>
<dbReference type="eggNOG" id="COG3177">
    <property type="taxonomic scope" value="Bacteria"/>
</dbReference>
<dbReference type="EMBL" id="ACJY01000115">
    <property type="protein sequence ID" value="EFE85499.1"/>
    <property type="molecule type" value="Genomic_DNA"/>
</dbReference>